<dbReference type="AlphaFoldDB" id="A0A1Y0INW4"/>
<accession>A0A1Y0INW4</accession>
<evidence type="ECO:0000313" key="3">
    <source>
        <dbReference type="Proteomes" id="UP000195437"/>
    </source>
</evidence>
<keyword evidence="3" id="KW-1185">Reference proteome</keyword>
<organism evidence="2 3">
    <name type="scientific">Tumebacillus avium</name>
    <dbReference type="NCBI Taxonomy" id="1903704"/>
    <lineage>
        <taxon>Bacteria</taxon>
        <taxon>Bacillati</taxon>
        <taxon>Bacillota</taxon>
        <taxon>Bacilli</taxon>
        <taxon>Bacillales</taxon>
        <taxon>Alicyclobacillaceae</taxon>
        <taxon>Tumebacillus</taxon>
    </lineage>
</organism>
<dbReference type="Pfam" id="PF13530">
    <property type="entry name" value="SCP2_2"/>
    <property type="match status" value="1"/>
</dbReference>
<evidence type="ECO:0000313" key="2">
    <source>
        <dbReference type="EMBL" id="ARU62282.1"/>
    </source>
</evidence>
<dbReference type="PROSITE" id="PS51186">
    <property type="entry name" value="GNAT"/>
    <property type="match status" value="1"/>
</dbReference>
<dbReference type="InterPro" id="IPR051554">
    <property type="entry name" value="Acetyltransferase_Eis"/>
</dbReference>
<dbReference type="Gene3D" id="3.30.1050.10">
    <property type="entry name" value="SCP2 sterol-binding domain"/>
    <property type="match status" value="1"/>
</dbReference>
<dbReference type="Gene3D" id="3.40.630.30">
    <property type="match status" value="2"/>
</dbReference>
<dbReference type="SUPFAM" id="SSF55729">
    <property type="entry name" value="Acyl-CoA N-acyltransferases (Nat)"/>
    <property type="match status" value="1"/>
</dbReference>
<dbReference type="InterPro" id="IPR025559">
    <property type="entry name" value="Eis_dom"/>
</dbReference>
<dbReference type="KEGG" id="tum:CBW65_15625"/>
<dbReference type="Pfam" id="PF13527">
    <property type="entry name" value="Acetyltransf_9"/>
    <property type="match status" value="1"/>
</dbReference>
<dbReference type="InterPro" id="IPR000182">
    <property type="entry name" value="GNAT_dom"/>
</dbReference>
<dbReference type="GO" id="GO:0030649">
    <property type="term" value="P:aminoglycoside antibiotic catabolic process"/>
    <property type="evidence" value="ECO:0007669"/>
    <property type="project" value="TreeGrafter"/>
</dbReference>
<gene>
    <name evidence="2" type="ORF">CBW65_15625</name>
</gene>
<evidence type="ECO:0000259" key="1">
    <source>
        <dbReference type="PROSITE" id="PS51186"/>
    </source>
</evidence>
<dbReference type="OrthoDB" id="9768284at2"/>
<name>A0A1Y0INW4_9BACL</name>
<dbReference type="PANTHER" id="PTHR37817">
    <property type="entry name" value="N-ACETYLTRANSFERASE EIS"/>
    <property type="match status" value="1"/>
</dbReference>
<reference evidence="3" key="1">
    <citation type="submission" date="2017-05" db="EMBL/GenBank/DDBJ databases">
        <authorList>
            <person name="Sung H."/>
        </authorList>
    </citation>
    <scope>NUCLEOTIDE SEQUENCE [LARGE SCALE GENOMIC DNA]</scope>
    <source>
        <strain evidence="3">AR23208</strain>
    </source>
</reference>
<proteinExistence type="predicted"/>
<dbReference type="SUPFAM" id="SSF55718">
    <property type="entry name" value="SCP-like"/>
    <property type="match status" value="1"/>
</dbReference>
<dbReference type="PANTHER" id="PTHR37817:SF1">
    <property type="entry name" value="N-ACETYLTRANSFERASE EIS"/>
    <property type="match status" value="1"/>
</dbReference>
<dbReference type="InterPro" id="IPR041380">
    <property type="entry name" value="Acetyltransf_17"/>
</dbReference>
<dbReference type="EMBL" id="CP021434">
    <property type="protein sequence ID" value="ARU62282.1"/>
    <property type="molecule type" value="Genomic_DNA"/>
</dbReference>
<dbReference type="InterPro" id="IPR036527">
    <property type="entry name" value="SCP2_sterol-bd_dom_sf"/>
</dbReference>
<dbReference type="Proteomes" id="UP000195437">
    <property type="component" value="Chromosome"/>
</dbReference>
<dbReference type="InterPro" id="IPR016181">
    <property type="entry name" value="Acyl_CoA_acyltransferase"/>
</dbReference>
<feature type="domain" description="N-acetyltransferase" evidence="1">
    <location>
        <begin position="9"/>
        <end position="151"/>
    </location>
</feature>
<sequence>MKGVILLTLEVRRIAEQEWEMYCQIRAESYHQLYPERAVEMRHLTDLNDTRCVFVDGEMKVTGRLFAYTQYLHGQALPMGGVASIATRIEERGQGYVRAMLSAMLQELKENGVPVSCLHPSSYAFYRQFGYEYCCEKRIFKSPASSRLFATPASPDSGRVIRSSPEELDTLKSLYEREAKSRNGLLQRTDREWVKIVQNVFGGPKPQIYLWIDAQNEPQGYMVLIQEEGHKKFVKELIAANIDAQKGLLALLERDNLLQGWEWETGIDSILPALLHDPKQMKSDTENWFMGRIVDVTTAWKVTSPQAQTGSVRLGVTDTFAPWNEGTWQVTVEQSGQAEVAASSEPAQASADIGTWTQLFYGYLSVEQALFLGKLSVHDPNVLPVLSSLWTSSQKPLMLDYF</sequence>
<protein>
    <recommendedName>
        <fullName evidence="1">N-acetyltransferase domain-containing protein</fullName>
    </recommendedName>
</protein>
<dbReference type="Pfam" id="PF17668">
    <property type="entry name" value="Acetyltransf_17"/>
    <property type="match status" value="1"/>
</dbReference>
<dbReference type="GO" id="GO:0034069">
    <property type="term" value="F:aminoglycoside N-acetyltransferase activity"/>
    <property type="evidence" value="ECO:0007669"/>
    <property type="project" value="TreeGrafter"/>
</dbReference>